<evidence type="ECO:0000256" key="1">
    <source>
        <dbReference type="SAM" id="MobiDB-lite"/>
    </source>
</evidence>
<evidence type="ECO:0000313" key="2">
    <source>
        <dbReference type="EMBL" id="GFH27394.1"/>
    </source>
</evidence>
<accession>A0A6A0A476</accession>
<reference evidence="2 3" key="1">
    <citation type="submission" date="2020-02" db="EMBL/GenBank/DDBJ databases">
        <title>Draft genome sequence of Haematococcus lacustris strain NIES-144.</title>
        <authorList>
            <person name="Morimoto D."/>
            <person name="Nakagawa S."/>
            <person name="Yoshida T."/>
            <person name="Sawayama S."/>
        </authorList>
    </citation>
    <scope>NUCLEOTIDE SEQUENCE [LARGE SCALE GENOMIC DNA]</scope>
    <source>
        <strain evidence="2 3">NIES-144</strain>
    </source>
</reference>
<keyword evidence="3" id="KW-1185">Reference proteome</keyword>
<gene>
    <name evidence="2" type="ORF">HaLaN_25707</name>
</gene>
<evidence type="ECO:0000313" key="3">
    <source>
        <dbReference type="Proteomes" id="UP000485058"/>
    </source>
</evidence>
<feature type="non-terminal residue" evidence="2">
    <location>
        <position position="1"/>
    </location>
</feature>
<sequence length="431" mass="44951">AGGWVWAGPSSCPQQLRWHGPPGRVRTTAPWLSGWLRAAACDSGQTGPPHHDQPAAHPTAQDPGWGKAEAKVRLSLGQAATAGLPVTTCLPVTDCCLGRCHNRHADSPLCLPGRAYSGYRVRSEERSSNPGVGLQPLARAVWGWTNKTNDRPGARGTRAACASGRLLPLLFDVDAALCWSRALAGMESVRRPLRGTRALERGMAGATDASLAPPGAEAPATAGRGPARVKSAGHSTTPGRLNAREQRIQAAKLARMLKASQAVINALEMKRVAQSRKNHAPGARPGHPAPPVSGQPPNEAPDGSSVPAAPLPPTPSSPLQHQSSAVGEGAMPLAPADLEPSPPLASPCPLPPSVVAPAVPQACVKEWGAYVARGSRSYGLRQLLMRVRRTRLRRPLPGGTNTRPNLQGRDRQLWGSSGAAGFAAVAAAPPH</sequence>
<feature type="region of interest" description="Disordered" evidence="1">
    <location>
        <begin position="272"/>
        <end position="326"/>
    </location>
</feature>
<feature type="compositionally biased region" description="Low complexity" evidence="1">
    <location>
        <begin position="212"/>
        <end position="226"/>
    </location>
</feature>
<feature type="region of interest" description="Disordered" evidence="1">
    <location>
        <begin position="204"/>
        <end position="243"/>
    </location>
</feature>
<comment type="caution">
    <text evidence="2">The sequence shown here is derived from an EMBL/GenBank/DDBJ whole genome shotgun (WGS) entry which is preliminary data.</text>
</comment>
<protein>
    <submittedName>
        <fullName evidence="2">Uncharacterized protein</fullName>
    </submittedName>
</protein>
<organism evidence="2 3">
    <name type="scientific">Haematococcus lacustris</name>
    <name type="common">Green alga</name>
    <name type="synonym">Haematococcus pluvialis</name>
    <dbReference type="NCBI Taxonomy" id="44745"/>
    <lineage>
        <taxon>Eukaryota</taxon>
        <taxon>Viridiplantae</taxon>
        <taxon>Chlorophyta</taxon>
        <taxon>core chlorophytes</taxon>
        <taxon>Chlorophyceae</taxon>
        <taxon>CS clade</taxon>
        <taxon>Chlamydomonadales</taxon>
        <taxon>Haematococcaceae</taxon>
        <taxon>Haematococcus</taxon>
    </lineage>
</organism>
<dbReference type="Proteomes" id="UP000485058">
    <property type="component" value="Unassembled WGS sequence"/>
</dbReference>
<dbReference type="EMBL" id="BLLF01003459">
    <property type="protein sequence ID" value="GFH27394.1"/>
    <property type="molecule type" value="Genomic_DNA"/>
</dbReference>
<name>A0A6A0A476_HAELA</name>
<proteinExistence type="predicted"/>
<dbReference type="AlphaFoldDB" id="A0A6A0A476"/>
<feature type="region of interest" description="Disordered" evidence="1">
    <location>
        <begin position="42"/>
        <end position="66"/>
    </location>
</feature>